<feature type="binding site" evidence="14">
    <location>
        <begin position="32"/>
        <end position="36"/>
    </location>
    <ligand>
        <name>NAD(+)</name>
        <dbReference type="ChEBI" id="CHEBI:57540"/>
    </ligand>
</feature>
<dbReference type="Proteomes" id="UP000296034">
    <property type="component" value="Unassembled WGS sequence"/>
</dbReference>
<feature type="binding site" evidence="14">
    <location>
        <position position="112"/>
    </location>
    <ligand>
        <name>NAD(+)</name>
        <dbReference type="ChEBI" id="CHEBI:57540"/>
    </ligand>
</feature>
<evidence type="ECO:0000256" key="6">
    <source>
        <dbReference type="ARBA" id="ARBA00022723"/>
    </source>
</evidence>
<keyword evidence="11 14" id="KW-0234">DNA repair</keyword>
<evidence type="ECO:0000256" key="12">
    <source>
        <dbReference type="ARBA" id="ARBA00034005"/>
    </source>
</evidence>
<dbReference type="FunFam" id="2.40.50.140:FF:000012">
    <property type="entry name" value="DNA ligase"/>
    <property type="match status" value="1"/>
</dbReference>
<keyword evidence="14" id="KW-0464">Manganese</keyword>
<dbReference type="RefSeq" id="WP_136131374.1">
    <property type="nucleotide sequence ID" value="NZ_PDKS01000001.1"/>
</dbReference>
<dbReference type="InterPro" id="IPR018239">
    <property type="entry name" value="DNA_ligase_AS"/>
</dbReference>
<dbReference type="AlphaFoldDB" id="A0A2P5SYF7"/>
<dbReference type="PANTHER" id="PTHR23389">
    <property type="entry name" value="CHROMOSOME TRANSMISSION FIDELITY FACTOR 18"/>
    <property type="match status" value="1"/>
</dbReference>
<evidence type="ECO:0000256" key="1">
    <source>
        <dbReference type="ARBA" id="ARBA00004067"/>
    </source>
</evidence>
<dbReference type="Pfam" id="PF03120">
    <property type="entry name" value="OB_DNA_ligase"/>
    <property type="match status" value="1"/>
</dbReference>
<dbReference type="GO" id="GO:0003911">
    <property type="term" value="F:DNA ligase (NAD+) activity"/>
    <property type="evidence" value="ECO:0007669"/>
    <property type="project" value="UniProtKB-UniRule"/>
</dbReference>
<evidence type="ECO:0000256" key="7">
    <source>
        <dbReference type="ARBA" id="ARBA00022763"/>
    </source>
</evidence>
<dbReference type="HAMAP" id="MF_01588">
    <property type="entry name" value="DNA_ligase_A"/>
    <property type="match status" value="1"/>
</dbReference>
<accession>A0A2P5SYF7</accession>
<dbReference type="GO" id="GO:0006281">
    <property type="term" value="P:DNA repair"/>
    <property type="evidence" value="ECO:0007669"/>
    <property type="project" value="UniProtKB-KW"/>
</dbReference>
<dbReference type="Gene3D" id="3.30.470.30">
    <property type="entry name" value="DNA ligase/mRNA capping enzyme"/>
    <property type="match status" value="1"/>
</dbReference>
<dbReference type="GO" id="GO:0005829">
    <property type="term" value="C:cytosol"/>
    <property type="evidence" value="ECO:0007669"/>
    <property type="project" value="TreeGrafter"/>
</dbReference>
<feature type="binding site" evidence="14">
    <location>
        <begin position="81"/>
        <end position="82"/>
    </location>
    <ligand>
        <name>NAD(+)</name>
        <dbReference type="ChEBI" id="CHEBI:57540"/>
    </ligand>
</feature>
<dbReference type="Pfam" id="PF14520">
    <property type="entry name" value="HHH_5"/>
    <property type="match status" value="1"/>
</dbReference>
<evidence type="ECO:0000256" key="5">
    <source>
        <dbReference type="ARBA" id="ARBA00022705"/>
    </source>
</evidence>
<dbReference type="Gene3D" id="1.10.287.610">
    <property type="entry name" value="Helix hairpin bin"/>
    <property type="match status" value="1"/>
</dbReference>
<dbReference type="InterPro" id="IPR004150">
    <property type="entry name" value="NAD_DNA_ligase_OB"/>
</dbReference>
<evidence type="ECO:0000256" key="11">
    <source>
        <dbReference type="ARBA" id="ARBA00023204"/>
    </source>
</evidence>
<keyword evidence="6 14" id="KW-0479">Metal-binding</keyword>
<comment type="caution">
    <text evidence="14">Lacks conserved residue(s) required for the propagation of feature annotation.</text>
</comment>
<dbReference type="GO" id="GO:0003677">
    <property type="term" value="F:DNA binding"/>
    <property type="evidence" value="ECO:0007669"/>
    <property type="project" value="InterPro"/>
</dbReference>
<dbReference type="NCBIfam" id="NF005932">
    <property type="entry name" value="PRK07956.1"/>
    <property type="match status" value="1"/>
</dbReference>
<dbReference type="Gene3D" id="2.40.50.140">
    <property type="entry name" value="Nucleic acid-binding proteins"/>
    <property type="match status" value="1"/>
</dbReference>
<feature type="domain" description="BRCT" evidence="16">
    <location>
        <begin position="593"/>
        <end position="672"/>
    </location>
</feature>
<feature type="binding site" evidence="14">
    <location>
        <position position="135"/>
    </location>
    <ligand>
        <name>NAD(+)</name>
        <dbReference type="ChEBI" id="CHEBI:57540"/>
    </ligand>
</feature>
<dbReference type="InterPro" id="IPR013840">
    <property type="entry name" value="DNAligase_N"/>
</dbReference>
<keyword evidence="10 14" id="KW-0520">NAD</keyword>
<evidence type="ECO:0000256" key="3">
    <source>
        <dbReference type="ARBA" id="ARBA00013308"/>
    </source>
</evidence>
<comment type="cofactor">
    <cofactor evidence="14">
        <name>Mg(2+)</name>
        <dbReference type="ChEBI" id="CHEBI:18420"/>
    </cofactor>
    <cofactor evidence="14">
        <name>Mn(2+)</name>
        <dbReference type="ChEBI" id="CHEBI:29035"/>
    </cofactor>
</comment>
<dbReference type="SUPFAM" id="SSF52113">
    <property type="entry name" value="BRCT domain"/>
    <property type="match status" value="1"/>
</dbReference>
<keyword evidence="4 14" id="KW-0436">Ligase</keyword>
<evidence type="ECO:0000256" key="4">
    <source>
        <dbReference type="ARBA" id="ARBA00022598"/>
    </source>
</evidence>
<evidence type="ECO:0000256" key="9">
    <source>
        <dbReference type="ARBA" id="ARBA00022842"/>
    </source>
</evidence>
<reference evidence="17 18" key="1">
    <citation type="journal article" date="2018" name="Genome Biol. Evol.">
        <title>Cladogenesis and Genomic Streamlining in Extracellular Endosymbionts of Tropical Stink Bugs.</title>
        <authorList>
            <person name="Otero-Bravo A."/>
            <person name="Goffredi S."/>
            <person name="Sabree Z.L."/>
        </authorList>
    </citation>
    <scope>NUCLEOTIDE SEQUENCE [LARGE SCALE GENOMIC DNA]</scope>
    <source>
        <strain evidence="17 18">SoET</strain>
    </source>
</reference>
<dbReference type="InterPro" id="IPR001357">
    <property type="entry name" value="BRCT_dom"/>
</dbReference>
<dbReference type="PANTHER" id="PTHR23389:SF9">
    <property type="entry name" value="DNA LIGASE"/>
    <property type="match status" value="1"/>
</dbReference>
<keyword evidence="7 14" id="KW-0227">DNA damage</keyword>
<dbReference type="SMART" id="SM00292">
    <property type="entry name" value="BRCT"/>
    <property type="match status" value="1"/>
</dbReference>
<feature type="binding site" evidence="14">
    <location>
        <position position="172"/>
    </location>
    <ligand>
        <name>NAD(+)</name>
        <dbReference type="ChEBI" id="CHEBI:57540"/>
    </ligand>
</feature>
<evidence type="ECO:0000313" key="18">
    <source>
        <dbReference type="Proteomes" id="UP000296034"/>
    </source>
</evidence>
<dbReference type="EMBL" id="PDKS01000001">
    <property type="protein sequence ID" value="PPI87377.1"/>
    <property type="molecule type" value="Genomic_DNA"/>
</dbReference>
<dbReference type="SMART" id="SM00278">
    <property type="entry name" value="HhH1"/>
    <property type="match status" value="4"/>
</dbReference>
<dbReference type="GO" id="GO:0006260">
    <property type="term" value="P:DNA replication"/>
    <property type="evidence" value="ECO:0007669"/>
    <property type="project" value="UniProtKB-KW"/>
</dbReference>
<feature type="binding site" evidence="14">
    <location>
        <position position="313"/>
    </location>
    <ligand>
        <name>NAD(+)</name>
        <dbReference type="ChEBI" id="CHEBI:57540"/>
    </ligand>
</feature>
<evidence type="ECO:0000313" key="17">
    <source>
        <dbReference type="EMBL" id="PPI87377.1"/>
    </source>
</evidence>
<dbReference type="PROSITE" id="PS01055">
    <property type="entry name" value="DNA_LIGASE_N1"/>
    <property type="match status" value="1"/>
</dbReference>
<dbReference type="PROSITE" id="PS50172">
    <property type="entry name" value="BRCT"/>
    <property type="match status" value="1"/>
</dbReference>
<dbReference type="FunFam" id="3.30.470.30:FF:000001">
    <property type="entry name" value="DNA ligase"/>
    <property type="match status" value="1"/>
</dbReference>
<dbReference type="GO" id="GO:0046872">
    <property type="term" value="F:metal ion binding"/>
    <property type="evidence" value="ECO:0007669"/>
    <property type="project" value="UniProtKB-KW"/>
</dbReference>
<dbReference type="InterPro" id="IPR010994">
    <property type="entry name" value="RuvA_2-like"/>
</dbReference>
<dbReference type="SUPFAM" id="SSF50249">
    <property type="entry name" value="Nucleic acid-binding proteins"/>
    <property type="match status" value="1"/>
</dbReference>
<proteinExistence type="inferred from homology"/>
<comment type="function">
    <text evidence="1 14">DNA ligase that catalyzes the formation of phosphodiester linkages between 5'-phosphoryl and 3'-hydroxyl groups in double-stranded DNA using NAD as a coenzyme and as the energy source for the reaction. It is essential for DNA replication and repair of damaged DNA.</text>
</comment>
<dbReference type="OrthoDB" id="9759736at2"/>
<dbReference type="SMART" id="SM00532">
    <property type="entry name" value="LIGANc"/>
    <property type="match status" value="1"/>
</dbReference>
<organism evidence="17 18">
    <name type="scientific">Candidatus Pantoea edessiphila</name>
    <dbReference type="NCBI Taxonomy" id="2044610"/>
    <lineage>
        <taxon>Bacteria</taxon>
        <taxon>Pseudomonadati</taxon>
        <taxon>Pseudomonadota</taxon>
        <taxon>Gammaproteobacteria</taxon>
        <taxon>Enterobacterales</taxon>
        <taxon>Erwiniaceae</taxon>
        <taxon>Pantoea</taxon>
    </lineage>
</organism>
<feature type="binding site" evidence="14">
    <location>
        <position position="431"/>
    </location>
    <ligand>
        <name>Zn(2+)</name>
        <dbReference type="ChEBI" id="CHEBI:29105"/>
    </ligand>
</feature>
<dbReference type="InterPro" id="IPR003583">
    <property type="entry name" value="Hlx-hairpin-Hlx_DNA-bd_motif"/>
</dbReference>
<evidence type="ECO:0000259" key="16">
    <source>
        <dbReference type="PROSITE" id="PS50172"/>
    </source>
</evidence>
<feature type="active site" description="N6-AMP-lysine intermediate" evidence="14">
    <location>
        <position position="114"/>
    </location>
</feature>
<dbReference type="PIRSF" id="PIRSF001604">
    <property type="entry name" value="LigA"/>
    <property type="match status" value="1"/>
</dbReference>
<dbReference type="FunFam" id="1.10.150.20:FF:000007">
    <property type="entry name" value="DNA ligase"/>
    <property type="match status" value="1"/>
</dbReference>
<dbReference type="Gene3D" id="1.10.150.20">
    <property type="entry name" value="5' to 3' exonuclease, C-terminal subdomain"/>
    <property type="match status" value="2"/>
</dbReference>
<feature type="binding site" evidence="14">
    <location>
        <position position="407"/>
    </location>
    <ligand>
        <name>Zn(2+)</name>
        <dbReference type="ChEBI" id="CHEBI:29105"/>
    </ligand>
</feature>
<gene>
    <name evidence="14 17" type="primary">ligA</name>
    <name evidence="17" type="ORF">CRV11_00340</name>
</gene>
<dbReference type="EC" id="6.5.1.2" evidence="2 14"/>
<keyword evidence="5 14" id="KW-0235">DNA replication</keyword>
<dbReference type="InterPro" id="IPR033136">
    <property type="entry name" value="DNA_ligase_CS"/>
</dbReference>
<keyword evidence="9 14" id="KW-0460">Magnesium</keyword>
<dbReference type="Gene3D" id="6.20.10.30">
    <property type="match status" value="1"/>
</dbReference>
<protein>
    <recommendedName>
        <fullName evidence="3 14">DNA ligase</fullName>
        <ecNumber evidence="2 14">6.5.1.2</ecNumber>
    </recommendedName>
    <alternativeName>
        <fullName evidence="14">Polydeoxyribonucleotide synthase [NAD(+)]</fullName>
    </alternativeName>
</protein>
<comment type="similarity">
    <text evidence="13 14">Belongs to the NAD-dependent DNA ligase family. LigA subfamily.</text>
</comment>
<dbReference type="Pfam" id="PF00533">
    <property type="entry name" value="BRCT"/>
    <property type="match status" value="1"/>
</dbReference>
<evidence type="ECO:0000256" key="13">
    <source>
        <dbReference type="ARBA" id="ARBA00060881"/>
    </source>
</evidence>
<sequence>MKSILDKIVELRKKLLYHERLYYVHDSPEIPDTEYDQMILQLKKLEKKYPELSHNYSSTQLVGGKRLKIFDKIKHHTPMLSLENIFNKKDLLLFDRRVKKKLKNNKVQYCCELKIDGLAVNLIYDNGLLTKAATRGDGYTGEDITDNILTIKSIPYKLIDNNIPVLLEIRGEAFMAQMDFEKLNEESRINFRKTFANPRNAAAGSIRHLDPNITASRSLSFFCYGLGIINKGNLSSSHVKKLQQLKEWGLPVSNYIKIAQDINDILMFYEEIKKIRNTLEFDIDGIVIKVDSEEMRQYLGCSTKSPHWAVAWKFPAQEKSTYIKDVKFQVGRTGVVTPVAILNPIKIGGVNIKSATLHNGKEIQRLGLHINDLVIIRRAGDVIPQVMNVITSKRSKNSKKIIFPCYCPICSSHIERIKENGISRCTGGLTCNAQKHNTIKHFISSKAMNIRGIGDNLIDKLIKKGYVNTVVDLFLLSEKQLLDIDGLGLRSARNILFALEKSKHTNLQRLIFALGIREVGELTALNLANYFVNIENFMKADFNELIKVSNVGHKTAKYIFNFIQEENNQKTVYRLIDEIGICLNGIILKNYCKKNKYFYGKIVVISGSFVHLKRSLIKSQLEEMGVIIKNYISKETDFLISNKSNNSKYIKALKLNVKIINENEIADMLKKQ</sequence>
<dbReference type="InterPro" id="IPR036420">
    <property type="entry name" value="BRCT_dom_sf"/>
</dbReference>
<comment type="caution">
    <text evidence="17">The sequence shown here is derived from an EMBL/GenBank/DDBJ whole genome shotgun (WGS) entry which is preliminary data.</text>
</comment>
<dbReference type="SUPFAM" id="SSF56091">
    <property type="entry name" value="DNA ligase/mRNA capping enzyme, catalytic domain"/>
    <property type="match status" value="1"/>
</dbReference>
<dbReference type="CDD" id="cd17748">
    <property type="entry name" value="BRCT_DNA_ligase_like"/>
    <property type="match status" value="1"/>
</dbReference>
<dbReference type="Pfam" id="PF12826">
    <property type="entry name" value="HHH_2"/>
    <property type="match status" value="1"/>
</dbReference>
<dbReference type="Pfam" id="PF22745">
    <property type="entry name" value="Nlig-Ia"/>
    <property type="match status" value="1"/>
</dbReference>
<dbReference type="Gene3D" id="3.40.50.10190">
    <property type="entry name" value="BRCT domain"/>
    <property type="match status" value="1"/>
</dbReference>
<keyword evidence="8 14" id="KW-0862">Zinc</keyword>
<dbReference type="NCBIfam" id="TIGR00575">
    <property type="entry name" value="dnlj"/>
    <property type="match status" value="1"/>
</dbReference>
<dbReference type="SUPFAM" id="SSF47781">
    <property type="entry name" value="RuvA domain 2-like"/>
    <property type="match status" value="1"/>
</dbReference>
<evidence type="ECO:0000256" key="14">
    <source>
        <dbReference type="HAMAP-Rule" id="MF_01588"/>
    </source>
</evidence>
<feature type="binding site" evidence="14">
    <location>
        <position position="410"/>
    </location>
    <ligand>
        <name>Zn(2+)</name>
        <dbReference type="ChEBI" id="CHEBI:29105"/>
    </ligand>
</feature>
<evidence type="ECO:0000256" key="10">
    <source>
        <dbReference type="ARBA" id="ARBA00023027"/>
    </source>
</evidence>
<dbReference type="InterPro" id="IPR001679">
    <property type="entry name" value="DNA_ligase"/>
</dbReference>
<evidence type="ECO:0000256" key="2">
    <source>
        <dbReference type="ARBA" id="ARBA00012722"/>
    </source>
</evidence>
<dbReference type="Pfam" id="PF01653">
    <property type="entry name" value="DNA_ligase_aden"/>
    <property type="match status" value="1"/>
</dbReference>
<dbReference type="InterPro" id="IPR012340">
    <property type="entry name" value="NA-bd_OB-fold"/>
</dbReference>
<dbReference type="InterPro" id="IPR041663">
    <property type="entry name" value="DisA/LigA_HHH"/>
</dbReference>
<dbReference type="CDD" id="cd00114">
    <property type="entry name" value="LIGANc"/>
    <property type="match status" value="1"/>
</dbReference>
<name>A0A2P5SYF7_9GAMM</name>
<dbReference type="PROSITE" id="PS01056">
    <property type="entry name" value="DNA_LIGASE_N2"/>
    <property type="match status" value="1"/>
</dbReference>
<feature type="binding site" evidence="14">
    <location>
        <position position="289"/>
    </location>
    <ligand>
        <name>NAD(+)</name>
        <dbReference type="ChEBI" id="CHEBI:57540"/>
    </ligand>
</feature>
<evidence type="ECO:0000256" key="8">
    <source>
        <dbReference type="ARBA" id="ARBA00022833"/>
    </source>
</evidence>
<comment type="catalytic activity">
    <reaction evidence="12 14 15">
        <text>NAD(+) + (deoxyribonucleotide)n-3'-hydroxyl + 5'-phospho-(deoxyribonucleotide)m = (deoxyribonucleotide)n+m + AMP + beta-nicotinamide D-nucleotide.</text>
        <dbReference type="EC" id="6.5.1.2"/>
    </reaction>
</comment>
<dbReference type="InterPro" id="IPR013839">
    <property type="entry name" value="DNAligase_adenylation"/>
</dbReference>
<evidence type="ECO:0000256" key="15">
    <source>
        <dbReference type="RuleBase" id="RU000618"/>
    </source>
</evidence>